<feature type="domain" description="DhaK" evidence="7">
    <location>
        <begin position="7"/>
        <end position="335"/>
    </location>
</feature>
<evidence type="ECO:0000259" key="6">
    <source>
        <dbReference type="PROSITE" id="PS51480"/>
    </source>
</evidence>
<evidence type="ECO:0000256" key="4">
    <source>
        <dbReference type="ARBA" id="ARBA00022777"/>
    </source>
</evidence>
<feature type="domain" description="DhaL" evidence="6">
    <location>
        <begin position="379"/>
        <end position="580"/>
    </location>
</feature>
<organism evidence="8 9">
    <name type="scientific">Heterostelium pallidum (strain ATCC 26659 / Pp 5 / PN500)</name>
    <name type="common">Cellular slime mold</name>
    <name type="synonym">Polysphondylium pallidum</name>
    <dbReference type="NCBI Taxonomy" id="670386"/>
    <lineage>
        <taxon>Eukaryota</taxon>
        <taxon>Amoebozoa</taxon>
        <taxon>Evosea</taxon>
        <taxon>Eumycetozoa</taxon>
        <taxon>Dictyostelia</taxon>
        <taxon>Acytosteliales</taxon>
        <taxon>Acytosteliaceae</taxon>
        <taxon>Heterostelium</taxon>
    </lineage>
</organism>
<dbReference type="SUPFAM" id="SSF101473">
    <property type="entry name" value="DhaL-like"/>
    <property type="match status" value="1"/>
</dbReference>
<dbReference type="Pfam" id="PF02733">
    <property type="entry name" value="Dak1"/>
    <property type="match status" value="1"/>
</dbReference>
<keyword evidence="9" id="KW-1185">Reference proteome</keyword>
<reference evidence="8 9" key="1">
    <citation type="journal article" date="2011" name="Genome Res.">
        <title>Phylogeny-wide analysis of social amoeba genomes highlights ancient origins for complex intercellular communication.</title>
        <authorList>
            <person name="Heidel A.J."/>
            <person name="Lawal H.M."/>
            <person name="Felder M."/>
            <person name="Schilde C."/>
            <person name="Helps N.R."/>
            <person name="Tunggal B."/>
            <person name="Rivero F."/>
            <person name="John U."/>
            <person name="Schleicher M."/>
            <person name="Eichinger L."/>
            <person name="Platzer M."/>
            <person name="Noegel A.A."/>
            <person name="Schaap P."/>
            <person name="Gloeckner G."/>
        </authorList>
    </citation>
    <scope>NUCLEOTIDE SEQUENCE [LARGE SCALE GENOMIC DNA]</scope>
    <source>
        <strain evidence="9">ATCC 26659 / Pp 5 / PN500</strain>
    </source>
</reference>
<dbReference type="FunFam" id="3.30.1180.20:FF:000001">
    <property type="entry name" value="Dihydroxyacetone kinase 1"/>
    <property type="match status" value="1"/>
</dbReference>
<evidence type="ECO:0000256" key="3">
    <source>
        <dbReference type="ARBA" id="ARBA00022741"/>
    </source>
</evidence>
<dbReference type="FunFam" id="3.40.50.10440:FF:000001">
    <property type="entry name" value="Dihydroxyacetone kinase, DhaK subunit"/>
    <property type="match status" value="1"/>
</dbReference>
<dbReference type="PANTHER" id="PTHR28629">
    <property type="entry name" value="TRIOKINASE/FMN CYCLASE"/>
    <property type="match status" value="1"/>
</dbReference>
<dbReference type="InterPro" id="IPR004006">
    <property type="entry name" value="DhaK_dom"/>
</dbReference>
<keyword evidence="3" id="KW-0547">Nucleotide-binding</keyword>
<keyword evidence="4 8" id="KW-0418">Kinase</keyword>
<keyword evidence="5" id="KW-0067">ATP-binding</keyword>
<dbReference type="SUPFAM" id="SSF82549">
    <property type="entry name" value="DAK1/DegV-like"/>
    <property type="match status" value="1"/>
</dbReference>
<comment type="similarity">
    <text evidence="1">Belongs to the dihydroxyacetone kinase (DAK) family.</text>
</comment>
<accession>D3AY55</accession>
<dbReference type="GO" id="GO:0019563">
    <property type="term" value="P:glycerol catabolic process"/>
    <property type="evidence" value="ECO:0007669"/>
    <property type="project" value="TreeGrafter"/>
</dbReference>
<dbReference type="FunCoup" id="D3AY55">
    <property type="interactions" value="310"/>
</dbReference>
<dbReference type="NCBIfam" id="NF011049">
    <property type="entry name" value="PRK14479.1"/>
    <property type="match status" value="1"/>
</dbReference>
<dbReference type="NCBIfam" id="TIGR02365">
    <property type="entry name" value="dha_L_ycgS"/>
    <property type="match status" value="1"/>
</dbReference>
<comment type="caution">
    <text evidence="8">The sequence shown here is derived from an EMBL/GenBank/DDBJ whole genome shotgun (WGS) entry which is preliminary data.</text>
</comment>
<dbReference type="InterPro" id="IPR036117">
    <property type="entry name" value="DhaL_dom_sf"/>
</dbReference>
<dbReference type="InParanoid" id="D3AY55"/>
<dbReference type="Pfam" id="PF02734">
    <property type="entry name" value="Dak2"/>
    <property type="match status" value="1"/>
</dbReference>
<evidence type="ECO:0000313" key="9">
    <source>
        <dbReference type="Proteomes" id="UP000001396"/>
    </source>
</evidence>
<dbReference type="Gene3D" id="3.30.1180.20">
    <property type="entry name" value="Dihydroxyacetone kinase, domain 2"/>
    <property type="match status" value="1"/>
</dbReference>
<dbReference type="InterPro" id="IPR050861">
    <property type="entry name" value="Dihydroxyacetone_Kinase"/>
</dbReference>
<evidence type="ECO:0000256" key="2">
    <source>
        <dbReference type="ARBA" id="ARBA00022679"/>
    </source>
</evidence>
<dbReference type="GO" id="GO:0005524">
    <property type="term" value="F:ATP binding"/>
    <property type="evidence" value="ECO:0007669"/>
    <property type="project" value="UniProtKB-KW"/>
</dbReference>
<dbReference type="EMBL" id="ADBJ01000004">
    <property type="protein sequence ID" value="EFA85882.1"/>
    <property type="molecule type" value="Genomic_DNA"/>
</dbReference>
<dbReference type="AlphaFoldDB" id="D3AY55"/>
<dbReference type="PANTHER" id="PTHR28629:SF4">
    <property type="entry name" value="TRIOKINASE_FMN CYCLASE"/>
    <property type="match status" value="1"/>
</dbReference>
<dbReference type="Gene3D" id="1.25.40.340">
    <property type="match status" value="1"/>
</dbReference>
<evidence type="ECO:0000256" key="1">
    <source>
        <dbReference type="ARBA" id="ARBA00008757"/>
    </source>
</evidence>
<evidence type="ECO:0000256" key="5">
    <source>
        <dbReference type="ARBA" id="ARBA00022840"/>
    </source>
</evidence>
<dbReference type="PROSITE" id="PS51480">
    <property type="entry name" value="DHAL"/>
    <property type="match status" value="1"/>
</dbReference>
<dbReference type="InterPro" id="IPR004007">
    <property type="entry name" value="DhaL_dom"/>
</dbReference>
<name>D3AY55_HETP5</name>
<evidence type="ECO:0000313" key="8">
    <source>
        <dbReference type="EMBL" id="EFA85882.1"/>
    </source>
</evidence>
<dbReference type="STRING" id="670386.D3AY55"/>
<dbReference type="GO" id="GO:0004371">
    <property type="term" value="F:glycerone kinase activity"/>
    <property type="evidence" value="ECO:0007669"/>
    <property type="project" value="InterPro"/>
</dbReference>
<dbReference type="GeneID" id="31356644"/>
<dbReference type="Proteomes" id="UP000001396">
    <property type="component" value="Unassembled WGS sequence"/>
</dbReference>
<dbReference type="GO" id="GO:0005829">
    <property type="term" value="C:cytosol"/>
    <property type="evidence" value="ECO:0007669"/>
    <property type="project" value="TreeGrafter"/>
</dbReference>
<gene>
    <name evidence="8" type="primary">dhak</name>
    <name evidence="8" type="ORF">PPL_01114</name>
</gene>
<keyword evidence="2" id="KW-0808">Transferase</keyword>
<evidence type="ECO:0000259" key="7">
    <source>
        <dbReference type="PROSITE" id="PS51481"/>
    </source>
</evidence>
<dbReference type="OMA" id="ALNMNGF"/>
<dbReference type="InterPro" id="IPR012737">
    <property type="entry name" value="DhaK_L_YcgS"/>
</dbReference>
<dbReference type="PROSITE" id="PS51481">
    <property type="entry name" value="DHAK"/>
    <property type="match status" value="1"/>
</dbReference>
<sequence length="592" mass="63509">MKKLINDPNNVVNDMIDGLLLTNPSLKRHDNHSNVLTRLDAPLKNKVALISGGGSGHEPSHAGFIGVGMLSGAVLGNVFTSPTPSMVLSAIRGVTGEAGCLLIVKNYTGDRLNFAIAAEMARIENYKVEILIVGDDLATPSSKRGIAGTVLVHKILGALAEQDTPLEQLLSIGRKLVGNLNTIGVALSGCTIPAVGRPSFELPDDEMELGLGIHGEPGIKREKMKPVNEIVHSLVNLILEKSDPACNRNKKLVVLINNLGSTTAMEMTIVAGETVKLLHSLGYQVDRLIVGALMTALEMSGFSITLLPSNIDDTTTTNTVDIIGCIDYPTTAQYWPTNSVTNPPVKPNQVAAELDSHIDPNQHIYDNLKSVTISADDALLFKEMLKKGCHSLIENANILTDLDSKVGDGDLGLTLERAANNVLKLIDLIPFERPCYTLRKLSVVFQESLGGSSGPFYSIFFLRMSDTLFKSEKQDLTAWAAALKSGYEGIQSLGGAKLGDCTMLDALIPAIDSIVKSSTDRSLSLSDIIKLASEKAHEGAVSTIEMQSKCGRSSYIGERAKNHIDPGACAISVIFQSLKDVFKTEDINNNKN</sequence>
<dbReference type="Gene3D" id="3.40.50.10440">
    <property type="entry name" value="Dihydroxyacetone kinase, domain 1"/>
    <property type="match status" value="1"/>
</dbReference>
<protein>
    <submittedName>
        <fullName evidence="8">Dihydroxyacetone kinase</fullName>
    </submittedName>
</protein>
<dbReference type="FunFam" id="1.25.40.340:FF:000002">
    <property type="entry name" value="Dihydroxyacetone kinase, L subunit"/>
    <property type="match status" value="1"/>
</dbReference>
<proteinExistence type="inferred from homology"/>
<dbReference type="RefSeq" id="XP_020437988.1">
    <property type="nucleotide sequence ID" value="XM_020572130.1"/>
</dbReference>
<dbReference type="SMART" id="SM01120">
    <property type="entry name" value="Dak2"/>
    <property type="match status" value="1"/>
</dbReference>